<dbReference type="SUPFAM" id="SSF63817">
    <property type="entry name" value="Sortase"/>
    <property type="match status" value="1"/>
</dbReference>
<sequence>MAAEDADTPLIVRVPTSPEALAATTVRNVARPTIEHEAEGLGWVARGVAKIVKPGTVRARATVPGALSIPRPKPRRLIRLGQAAMPFPRRVFPKAVEPEPVKLRAAIPAATGSEQLVIMNSPLSDGASLPPARAEDQLPKARPHPVPKKGLILPVAAAAVAAVVAGAGYLTLTDRPASDSNRVVSAATTPSESPVVERPVGDPFGSVEAAPTGAPTRLRIGALKIDTPLETLRIGGDGALQPPRAFAKAGWYADGTAPGDNGPAVIAGHVDSKTGPAVFYRLREMKAGDRVDVVRGGRSVKFTVTAIRWYPKAEFPTEEVYGPTPDRQLRLITCGGVFDRSLRSYRDNLVVYAVAG</sequence>
<keyword evidence="3" id="KW-0472">Membrane</keyword>
<keyword evidence="5" id="KW-1185">Reference proteome</keyword>
<keyword evidence="1" id="KW-0378">Hydrolase</keyword>
<accession>A0ABT1DJG3</accession>
<feature type="region of interest" description="Disordered" evidence="2">
    <location>
        <begin position="177"/>
        <end position="211"/>
    </location>
</feature>
<dbReference type="RefSeq" id="WP_253237090.1">
    <property type="nucleotide sequence ID" value="NZ_JAMYJR010000009.1"/>
</dbReference>
<reference evidence="4 5" key="1">
    <citation type="submission" date="2022-06" db="EMBL/GenBank/DDBJ databases">
        <title>New Species of the Genus Actinoplanes, ActinopZanes ferrugineus.</title>
        <authorList>
            <person name="Ding P."/>
        </authorList>
    </citation>
    <scope>NUCLEOTIDE SEQUENCE [LARGE SCALE GENOMIC DNA]</scope>
    <source>
        <strain evidence="4 5">TRM88003</strain>
    </source>
</reference>
<organism evidence="4 5">
    <name type="scientific">Paractinoplanes aksuensis</name>
    <dbReference type="NCBI Taxonomy" id="2939490"/>
    <lineage>
        <taxon>Bacteria</taxon>
        <taxon>Bacillati</taxon>
        <taxon>Actinomycetota</taxon>
        <taxon>Actinomycetes</taxon>
        <taxon>Micromonosporales</taxon>
        <taxon>Micromonosporaceae</taxon>
        <taxon>Paractinoplanes</taxon>
    </lineage>
</organism>
<protein>
    <submittedName>
        <fullName evidence="4">Class F sortase</fullName>
    </submittedName>
</protein>
<dbReference type="NCBIfam" id="NF033748">
    <property type="entry name" value="class_F_sortase"/>
    <property type="match status" value="1"/>
</dbReference>
<dbReference type="Pfam" id="PF04203">
    <property type="entry name" value="Sortase"/>
    <property type="match status" value="1"/>
</dbReference>
<dbReference type="InterPro" id="IPR023365">
    <property type="entry name" value="Sortase_dom-sf"/>
</dbReference>
<dbReference type="EMBL" id="JAMYJR010000009">
    <property type="protein sequence ID" value="MCO8270976.1"/>
    <property type="molecule type" value="Genomic_DNA"/>
</dbReference>
<evidence type="ECO:0000313" key="5">
    <source>
        <dbReference type="Proteomes" id="UP001523369"/>
    </source>
</evidence>
<dbReference type="InterPro" id="IPR005754">
    <property type="entry name" value="Sortase"/>
</dbReference>
<evidence type="ECO:0000313" key="4">
    <source>
        <dbReference type="EMBL" id="MCO8270976.1"/>
    </source>
</evidence>
<gene>
    <name evidence="4" type="ORF">M1L60_10265</name>
</gene>
<comment type="caution">
    <text evidence="4">The sequence shown here is derived from an EMBL/GenBank/DDBJ whole genome shotgun (WGS) entry which is preliminary data.</text>
</comment>
<evidence type="ECO:0000256" key="1">
    <source>
        <dbReference type="ARBA" id="ARBA00022801"/>
    </source>
</evidence>
<proteinExistence type="predicted"/>
<name>A0ABT1DJG3_9ACTN</name>
<evidence type="ECO:0000256" key="2">
    <source>
        <dbReference type="SAM" id="MobiDB-lite"/>
    </source>
</evidence>
<dbReference type="CDD" id="cd05829">
    <property type="entry name" value="Sortase_F"/>
    <property type="match status" value="1"/>
</dbReference>
<dbReference type="InterPro" id="IPR042001">
    <property type="entry name" value="Sortase_F"/>
</dbReference>
<keyword evidence="3" id="KW-0812">Transmembrane</keyword>
<dbReference type="Proteomes" id="UP001523369">
    <property type="component" value="Unassembled WGS sequence"/>
</dbReference>
<feature type="compositionally biased region" description="Polar residues" evidence="2">
    <location>
        <begin position="178"/>
        <end position="192"/>
    </location>
</feature>
<keyword evidence="3" id="KW-1133">Transmembrane helix</keyword>
<feature type="transmembrane region" description="Helical" evidence="3">
    <location>
        <begin position="150"/>
        <end position="172"/>
    </location>
</feature>
<dbReference type="Gene3D" id="2.40.260.10">
    <property type="entry name" value="Sortase"/>
    <property type="match status" value="1"/>
</dbReference>
<evidence type="ECO:0000256" key="3">
    <source>
        <dbReference type="SAM" id="Phobius"/>
    </source>
</evidence>